<reference evidence="5" key="2">
    <citation type="journal article" date="2019" name="MicrobiologyOpen">
        <title>High-quality draft genome sequence of Gaiella occulta isolated from a 150 meter deep mineral water borehole and comparison with the genome sequences of other deep-branching lineages of the phylum Actinobacteria.</title>
        <authorList>
            <person name="Severino R."/>
            <person name="Froufe H.J.C."/>
            <person name="Barroso C."/>
            <person name="Albuquerque L."/>
            <person name="Lobo-da-Cunha A."/>
            <person name="da Costa M.S."/>
            <person name="Egas C."/>
        </authorList>
    </citation>
    <scope>NUCLEOTIDE SEQUENCE [LARGE SCALE GENOMIC DNA]</scope>
    <source>
        <strain evidence="5">F2-233</strain>
    </source>
</reference>
<dbReference type="InterPro" id="IPR050072">
    <property type="entry name" value="Peptidase_M20A"/>
</dbReference>
<feature type="domain" description="Peptidase M20 dimerisation" evidence="3">
    <location>
        <begin position="166"/>
        <end position="252"/>
    </location>
</feature>
<dbReference type="PANTHER" id="PTHR43808">
    <property type="entry name" value="ACETYLORNITHINE DEACETYLASE"/>
    <property type="match status" value="1"/>
</dbReference>
<proteinExistence type="predicted"/>
<dbReference type="EMBL" id="QQZY01000007">
    <property type="protein sequence ID" value="RDI73631.1"/>
    <property type="molecule type" value="Genomic_DNA"/>
</dbReference>
<evidence type="ECO:0000313" key="5">
    <source>
        <dbReference type="Proteomes" id="UP000254134"/>
    </source>
</evidence>
<dbReference type="Proteomes" id="UP000254134">
    <property type="component" value="Unassembled WGS sequence"/>
</dbReference>
<dbReference type="Pfam" id="PF01546">
    <property type="entry name" value="Peptidase_M20"/>
    <property type="match status" value="1"/>
</dbReference>
<dbReference type="InterPro" id="IPR011650">
    <property type="entry name" value="Peptidase_M20_dimer"/>
</dbReference>
<keyword evidence="1" id="KW-0479">Metal-binding</keyword>
<accession>A0A7M2YU10</accession>
<dbReference type="SUPFAM" id="SSF55031">
    <property type="entry name" value="Bacterial exopeptidase dimerisation domain"/>
    <property type="match status" value="1"/>
</dbReference>
<reference evidence="4 5" key="1">
    <citation type="submission" date="2018-07" db="EMBL/GenBank/DDBJ databases">
        <title>High-quality-draft genome sequence of Gaiella occulta.</title>
        <authorList>
            <person name="Severino R."/>
            <person name="Froufe H.J.C."/>
            <person name="Rainey F.A."/>
            <person name="Barroso C."/>
            <person name="Albuquerque L."/>
            <person name="Lobo-Da-Cunha A."/>
            <person name="Da Costa M.S."/>
            <person name="Egas C."/>
        </authorList>
    </citation>
    <scope>NUCLEOTIDE SEQUENCE [LARGE SCALE GENOMIC DNA]</scope>
    <source>
        <strain evidence="4 5">F2-233</strain>
    </source>
</reference>
<dbReference type="GO" id="GO:0046872">
    <property type="term" value="F:metal ion binding"/>
    <property type="evidence" value="ECO:0007669"/>
    <property type="project" value="UniProtKB-KW"/>
</dbReference>
<evidence type="ECO:0000256" key="1">
    <source>
        <dbReference type="ARBA" id="ARBA00022723"/>
    </source>
</evidence>
<dbReference type="SUPFAM" id="SSF53187">
    <property type="entry name" value="Zn-dependent exopeptidases"/>
    <property type="match status" value="1"/>
</dbReference>
<organism evidence="4 5">
    <name type="scientific">Gaiella occulta</name>
    <dbReference type="NCBI Taxonomy" id="1002870"/>
    <lineage>
        <taxon>Bacteria</taxon>
        <taxon>Bacillati</taxon>
        <taxon>Actinomycetota</taxon>
        <taxon>Thermoleophilia</taxon>
        <taxon>Gaiellales</taxon>
        <taxon>Gaiellaceae</taxon>
        <taxon>Gaiella</taxon>
    </lineage>
</organism>
<evidence type="ECO:0000256" key="2">
    <source>
        <dbReference type="ARBA" id="ARBA00022801"/>
    </source>
</evidence>
<dbReference type="RefSeq" id="WP_114796958.1">
    <property type="nucleotide sequence ID" value="NZ_QQZY01000007.1"/>
</dbReference>
<dbReference type="InterPro" id="IPR036264">
    <property type="entry name" value="Bact_exopeptidase_dim_dom"/>
</dbReference>
<comment type="caution">
    <text evidence="4">The sequence shown here is derived from an EMBL/GenBank/DDBJ whole genome shotgun (WGS) entry which is preliminary data.</text>
</comment>
<dbReference type="AlphaFoldDB" id="A0A7M2YU10"/>
<dbReference type="Gene3D" id="3.40.630.10">
    <property type="entry name" value="Zn peptidases"/>
    <property type="match status" value="1"/>
</dbReference>
<dbReference type="GO" id="GO:0016787">
    <property type="term" value="F:hydrolase activity"/>
    <property type="evidence" value="ECO:0007669"/>
    <property type="project" value="UniProtKB-KW"/>
</dbReference>
<gene>
    <name evidence="4" type="ORF">Gocc_2544</name>
</gene>
<protein>
    <submittedName>
        <fullName evidence="4">Acetylornithine deacetylase/Succinyl-diaminopimelate desuccinylase</fullName>
    </submittedName>
</protein>
<evidence type="ECO:0000313" key="4">
    <source>
        <dbReference type="EMBL" id="RDI73631.1"/>
    </source>
</evidence>
<dbReference type="OrthoDB" id="9783294at2"/>
<evidence type="ECO:0000259" key="3">
    <source>
        <dbReference type="Pfam" id="PF07687"/>
    </source>
</evidence>
<keyword evidence="5" id="KW-1185">Reference proteome</keyword>
<name>A0A7M2YU10_9ACTN</name>
<dbReference type="PANTHER" id="PTHR43808:SF17">
    <property type="entry name" value="PEPTIDASE M20"/>
    <property type="match status" value="1"/>
</dbReference>
<dbReference type="Gene3D" id="3.30.70.360">
    <property type="match status" value="1"/>
</dbReference>
<keyword evidence="2" id="KW-0378">Hydrolase</keyword>
<dbReference type="InterPro" id="IPR002933">
    <property type="entry name" value="Peptidase_M20"/>
</dbReference>
<dbReference type="Pfam" id="PF07687">
    <property type="entry name" value="M20_dimer"/>
    <property type="match status" value="1"/>
</dbReference>
<sequence length="353" mass="37577">MTDERRTARLVADLIAIAEIPAPTFDEVRRIDWLEQRLTNAPGTRTRDDAGNLVWRWSDGKPRVLVAAHVDNVFAAETDLTVRRADGLLVGPGVGDNAAAIAVTLNVVEQLLDERPLAPGAVAFTVGEEGLGNLRGARAAIAALAPRLFIAVEGHLIDHVLVDAVGSVRAQVCVEGPGGHPWVDRGRPSALHELLAVGHELLKDGIGGSSVNIGLASGGRSVNSIADHAELVVECRSLDPVTLDRFEALLRELEVPPPLTVRAEVLGRRPAGRLDHDHDLLRTVMAARTELGLDTLLEAGSTDANVALSSGIPALTLGVARGGDMHTSGEWIDESSLEIGYRQLELVIRQLLS</sequence>